<name>A0ABW7N511_9BACT</name>
<dbReference type="RefSeq" id="WP_395416229.1">
    <property type="nucleotide sequence ID" value="NZ_JBIPKE010000012.1"/>
</dbReference>
<comment type="caution">
    <text evidence="1">The sequence shown here is derived from an EMBL/GenBank/DDBJ whole genome shotgun (WGS) entry which is preliminary data.</text>
</comment>
<keyword evidence="2" id="KW-1185">Reference proteome</keyword>
<reference evidence="1 2" key="1">
    <citation type="journal article" date="2013" name="Int. J. Syst. Evol. Microbiol.">
        <title>Marinoscillum luteum sp. nov., isolated from marine sediment.</title>
        <authorList>
            <person name="Cha I.T."/>
            <person name="Park S.J."/>
            <person name="Kim S.J."/>
            <person name="Kim J.G."/>
            <person name="Jung M.Y."/>
            <person name="Shin K.S."/>
            <person name="Kwon K.K."/>
            <person name="Yang S.H."/>
            <person name="Seo Y.S."/>
            <person name="Rhee S.K."/>
        </authorList>
    </citation>
    <scope>NUCLEOTIDE SEQUENCE [LARGE SCALE GENOMIC DNA]</scope>
    <source>
        <strain evidence="1 2">KCTC 23939</strain>
    </source>
</reference>
<gene>
    <name evidence="1" type="ORF">ACHKAR_03755</name>
</gene>
<dbReference type="EMBL" id="JBIPKE010000012">
    <property type="protein sequence ID" value="MFH6982536.1"/>
    <property type="molecule type" value="Genomic_DNA"/>
</dbReference>
<organism evidence="1 2">
    <name type="scientific">Marinoscillum luteum</name>
    <dbReference type="NCBI Taxonomy" id="861051"/>
    <lineage>
        <taxon>Bacteria</taxon>
        <taxon>Pseudomonadati</taxon>
        <taxon>Bacteroidota</taxon>
        <taxon>Cytophagia</taxon>
        <taxon>Cytophagales</taxon>
        <taxon>Reichenbachiellaceae</taxon>
        <taxon>Marinoscillum</taxon>
    </lineage>
</organism>
<sequence length="175" mass="19579">MEDEYLPFFITEDLYLLDEIIPESVKETPPAPVVKEKVEAPAAVVEEKVEAQATVVEEPPTAIVPPTVHDLAIWSPPLTAQDKELLVKILAAINEDFEKANLMEGINAYEPHYHKLLCFGYQKELELKLGTAVASYQPTKVSDRQILVSAAPADLHADKNEKGRLWTALQEMFLK</sequence>
<accession>A0ABW7N511</accession>
<proteinExistence type="predicted"/>
<protein>
    <submittedName>
        <fullName evidence="1">Uncharacterized protein</fullName>
    </submittedName>
</protein>
<evidence type="ECO:0000313" key="2">
    <source>
        <dbReference type="Proteomes" id="UP001610063"/>
    </source>
</evidence>
<evidence type="ECO:0000313" key="1">
    <source>
        <dbReference type="EMBL" id="MFH6982536.1"/>
    </source>
</evidence>
<dbReference type="Proteomes" id="UP001610063">
    <property type="component" value="Unassembled WGS sequence"/>
</dbReference>